<proteinExistence type="predicted"/>
<dbReference type="EMBL" id="VSRR010025095">
    <property type="protein sequence ID" value="MPC66668.1"/>
    <property type="molecule type" value="Genomic_DNA"/>
</dbReference>
<comment type="caution">
    <text evidence="1">The sequence shown here is derived from an EMBL/GenBank/DDBJ whole genome shotgun (WGS) entry which is preliminary data.</text>
</comment>
<dbReference type="AlphaFoldDB" id="A0A5B7HCQ1"/>
<keyword evidence="1" id="KW-0689">Ribosomal protein</keyword>
<dbReference type="Gene3D" id="3.90.470.10">
    <property type="entry name" value="Ribosomal protein L22/L17"/>
    <property type="match status" value="1"/>
</dbReference>
<keyword evidence="2" id="KW-1185">Reference proteome</keyword>
<reference evidence="1 2" key="1">
    <citation type="submission" date="2019-05" db="EMBL/GenBank/DDBJ databases">
        <title>Another draft genome of Portunus trituberculatus and its Hox gene families provides insights of decapod evolution.</title>
        <authorList>
            <person name="Jeong J.-H."/>
            <person name="Song I."/>
            <person name="Kim S."/>
            <person name="Choi T."/>
            <person name="Kim D."/>
            <person name="Ryu S."/>
            <person name="Kim W."/>
        </authorList>
    </citation>
    <scope>NUCLEOTIDE SEQUENCE [LARGE SCALE GENOMIC DNA]</scope>
    <source>
        <tissue evidence="1">Muscle</tissue>
    </source>
</reference>
<dbReference type="SUPFAM" id="SSF54843">
    <property type="entry name" value="Ribosomal protein L22"/>
    <property type="match status" value="1"/>
</dbReference>
<dbReference type="GO" id="GO:0003735">
    <property type="term" value="F:structural constituent of ribosome"/>
    <property type="evidence" value="ECO:0007669"/>
    <property type="project" value="InterPro"/>
</dbReference>
<dbReference type="InterPro" id="IPR005721">
    <property type="entry name" value="Ribosomal_uL22_euk/arc"/>
</dbReference>
<organism evidence="1 2">
    <name type="scientific">Portunus trituberculatus</name>
    <name type="common">Swimming crab</name>
    <name type="synonym">Neptunus trituberculatus</name>
    <dbReference type="NCBI Taxonomy" id="210409"/>
    <lineage>
        <taxon>Eukaryota</taxon>
        <taxon>Metazoa</taxon>
        <taxon>Ecdysozoa</taxon>
        <taxon>Arthropoda</taxon>
        <taxon>Crustacea</taxon>
        <taxon>Multicrustacea</taxon>
        <taxon>Malacostraca</taxon>
        <taxon>Eumalacostraca</taxon>
        <taxon>Eucarida</taxon>
        <taxon>Decapoda</taxon>
        <taxon>Pleocyemata</taxon>
        <taxon>Brachyura</taxon>
        <taxon>Eubrachyura</taxon>
        <taxon>Portunoidea</taxon>
        <taxon>Portunidae</taxon>
        <taxon>Portuninae</taxon>
        <taxon>Portunus</taxon>
    </lineage>
</organism>
<evidence type="ECO:0000313" key="1">
    <source>
        <dbReference type="EMBL" id="MPC66668.1"/>
    </source>
</evidence>
<gene>
    <name evidence="1" type="primary">RpL17_1</name>
    <name evidence="1" type="ORF">E2C01_060819</name>
</gene>
<dbReference type="GO" id="GO:0022625">
    <property type="term" value="C:cytosolic large ribosomal subunit"/>
    <property type="evidence" value="ECO:0007669"/>
    <property type="project" value="TreeGrafter"/>
</dbReference>
<dbReference type="PANTHER" id="PTHR11593:SF10">
    <property type="entry name" value="60S RIBOSOMAL PROTEIN L17"/>
    <property type="match status" value="1"/>
</dbReference>
<dbReference type="PANTHER" id="PTHR11593">
    <property type="entry name" value="60S RIBOSOMAL PROTEIN L17"/>
    <property type="match status" value="1"/>
</dbReference>
<protein>
    <submittedName>
        <fullName evidence="1">60S ribosomal protein L17</fullName>
    </submittedName>
</protein>
<keyword evidence="1" id="KW-0687">Ribonucleoprotein</keyword>
<name>A0A5B7HCQ1_PORTR</name>
<accession>A0A5B7HCQ1</accession>
<sequence>MLQAKAWGITQGRWPKKSARFLLDLLKNAESNAQYKKFPFQKFRLSRRNVHISFHNMVEVLA</sequence>
<evidence type="ECO:0000313" key="2">
    <source>
        <dbReference type="Proteomes" id="UP000324222"/>
    </source>
</evidence>
<dbReference type="InterPro" id="IPR036394">
    <property type="entry name" value="Ribosomal_uL22_sf"/>
</dbReference>
<dbReference type="Proteomes" id="UP000324222">
    <property type="component" value="Unassembled WGS sequence"/>
</dbReference>
<dbReference type="GO" id="GO:0002181">
    <property type="term" value="P:cytoplasmic translation"/>
    <property type="evidence" value="ECO:0007669"/>
    <property type="project" value="TreeGrafter"/>
</dbReference>